<reference evidence="3" key="1">
    <citation type="submission" date="2011-05" db="EMBL/GenBank/DDBJ databases">
        <authorList>
            <person name="Richards S.R."/>
            <person name="Qu J."/>
            <person name="Jiang H."/>
            <person name="Jhangiani S.N."/>
            <person name="Agravi P."/>
            <person name="Goodspeed R."/>
            <person name="Gross S."/>
            <person name="Mandapat C."/>
            <person name="Jackson L."/>
            <person name="Mathew T."/>
            <person name="Pu L."/>
            <person name="Thornton R."/>
            <person name="Saada N."/>
            <person name="Wilczek-Boney K.B."/>
            <person name="Lee S."/>
            <person name="Kovar C."/>
            <person name="Wu Y."/>
            <person name="Scherer S.E."/>
            <person name="Worley K.C."/>
            <person name="Muzny D.M."/>
            <person name="Gibbs R."/>
        </authorList>
    </citation>
    <scope>NUCLEOTIDE SEQUENCE</scope>
    <source>
        <strain evidence="3">Brora</strain>
    </source>
</reference>
<dbReference type="PROSITE" id="PS50835">
    <property type="entry name" value="IG_LIKE"/>
    <property type="match status" value="3"/>
</dbReference>
<dbReference type="PANTHER" id="PTHR15000:SF1">
    <property type="entry name" value="ERYTHROID DIFFERENTIATION-RELATED FACTOR 1"/>
    <property type="match status" value="1"/>
</dbReference>
<dbReference type="InterPro" id="IPR013783">
    <property type="entry name" value="Ig-like_fold"/>
</dbReference>
<proteinExistence type="predicted"/>
<reference evidence="2" key="2">
    <citation type="submission" date="2015-02" db="UniProtKB">
        <authorList>
            <consortium name="EnsemblMetazoa"/>
        </authorList>
    </citation>
    <scope>IDENTIFICATION</scope>
</reference>
<feature type="domain" description="Ig-like" evidence="1">
    <location>
        <begin position="290"/>
        <end position="392"/>
    </location>
</feature>
<dbReference type="HOGENOM" id="CLU_358766_0_0_1"/>
<feature type="domain" description="Ig-like" evidence="1">
    <location>
        <begin position="586"/>
        <end position="658"/>
    </location>
</feature>
<name>T1JH48_STRMM</name>
<sequence length="781" mass="89310">MKAISYYEAALCALSNKNTNFPIWQSVTWDYSTTLFTMATILQDNAPLSSKSQEDVETEVASLLNRALAQCNLDGSSSTLPLYQYRAATIHHRLASLYHHAVRNQMVENSQKQKQLRLLAEGHYNKSSELFSILEHPTDYLRVQLEQIGMHEYLLHDKQSGPSRTKLLKLILKLVLNTEDVLIPSQITKDSDSTKDEPDEDFLNLLSILEKRLQVVLLSLIKANKGNAQQLNFYKHLYSLSLVKSSAKEDKSIWIHDVFNEIIFTSCACIESRILKFQIRIMNSLIAVLPLFFTFWTISNGDVRFVRIMNGTKVLVRENTDNYLQCKVVGNDYIIQWAKRNDDGNLTTLAHSENLTYLLFHNITEKYEGIYVCQAKGVDDDSWTDSSDSRVVVVPPGHVLDVKILNSTEVDIRFNFNNTLVCKADRNNTEFQWAQNTFFGSNILSEKTNRLTFINMTKDQEGRYVCQAKSKNQSDWSISTEVTVRAISNMTRKVNLRNSSHVAISEHSIHNYLLCKADGYQTQYRWAKVDFWGKIYPIENSSSDCYYLINASTLDEERYACQAKSLGQEKWVTSKFVYVKVIPDKPMVSIVNDSIVYIPVGTKGAFLQCQTRAQVLEYRWVKRVWWTTKAPLPNSNNLQLLLPSITMEVAGSYACQVSVITTLGKMNWLDSSYVEIRAVVHNFYNKQFNLPELISLTPKFLLRLSPPQHIVNAESGDACKQYNSPYIKMLSVISNKYRYSCFTIFIDFSETNIGAVLISHTLTVLSVDAVIKQPALFELRN</sequence>
<dbReference type="Proteomes" id="UP000014500">
    <property type="component" value="Unassembled WGS sequence"/>
</dbReference>
<dbReference type="InterPro" id="IPR003599">
    <property type="entry name" value="Ig_sub"/>
</dbReference>
<dbReference type="GO" id="GO:0045893">
    <property type="term" value="P:positive regulation of DNA-templated transcription"/>
    <property type="evidence" value="ECO:0007669"/>
    <property type="project" value="TreeGrafter"/>
</dbReference>
<dbReference type="Pfam" id="PF23723">
    <property type="entry name" value="TPR_EDRF1"/>
    <property type="match status" value="1"/>
</dbReference>
<dbReference type="STRING" id="126957.T1JH48"/>
<evidence type="ECO:0000313" key="3">
    <source>
        <dbReference type="Proteomes" id="UP000014500"/>
    </source>
</evidence>
<protein>
    <recommendedName>
        <fullName evidence="1">Ig-like domain-containing protein</fullName>
    </recommendedName>
</protein>
<evidence type="ECO:0000259" key="1">
    <source>
        <dbReference type="PROSITE" id="PS50835"/>
    </source>
</evidence>
<dbReference type="CDD" id="cd00096">
    <property type="entry name" value="Ig"/>
    <property type="match status" value="1"/>
</dbReference>
<dbReference type="SMART" id="SM00409">
    <property type="entry name" value="IG"/>
    <property type="match status" value="3"/>
</dbReference>
<accession>T1JH48</accession>
<dbReference type="EnsemblMetazoa" id="SMAR013178-RA">
    <property type="protein sequence ID" value="SMAR013178-PA"/>
    <property type="gene ID" value="SMAR013178"/>
</dbReference>
<dbReference type="eggNOG" id="ENOG502QTNC">
    <property type="taxonomic scope" value="Eukaryota"/>
</dbReference>
<dbReference type="Gene3D" id="2.60.40.10">
    <property type="entry name" value="Immunoglobulins"/>
    <property type="match status" value="2"/>
</dbReference>
<organism evidence="2 3">
    <name type="scientific">Strigamia maritima</name>
    <name type="common">European centipede</name>
    <name type="synonym">Geophilus maritimus</name>
    <dbReference type="NCBI Taxonomy" id="126957"/>
    <lineage>
        <taxon>Eukaryota</taxon>
        <taxon>Metazoa</taxon>
        <taxon>Ecdysozoa</taxon>
        <taxon>Arthropoda</taxon>
        <taxon>Myriapoda</taxon>
        <taxon>Chilopoda</taxon>
        <taxon>Pleurostigmophora</taxon>
        <taxon>Geophilomorpha</taxon>
        <taxon>Linotaeniidae</taxon>
        <taxon>Strigamia</taxon>
    </lineage>
</organism>
<dbReference type="InterPro" id="IPR056583">
    <property type="entry name" value="EDRF1_TPR"/>
</dbReference>
<dbReference type="EMBL" id="JH432222">
    <property type="status" value="NOT_ANNOTATED_CDS"/>
    <property type="molecule type" value="Genomic_DNA"/>
</dbReference>
<dbReference type="AlphaFoldDB" id="T1JH48"/>
<feature type="domain" description="Ig-like" evidence="1">
    <location>
        <begin position="395"/>
        <end position="483"/>
    </location>
</feature>
<keyword evidence="3" id="KW-1185">Reference proteome</keyword>
<evidence type="ECO:0000313" key="2">
    <source>
        <dbReference type="EnsemblMetazoa" id="SMAR013178-PA"/>
    </source>
</evidence>
<dbReference type="InterPro" id="IPR007110">
    <property type="entry name" value="Ig-like_dom"/>
</dbReference>
<dbReference type="PANTHER" id="PTHR15000">
    <property type="entry name" value="ERYTHROID DIFFERENTIATION-RELATED FACTOR 1"/>
    <property type="match status" value="1"/>
</dbReference>
<dbReference type="InterPro" id="IPR036179">
    <property type="entry name" value="Ig-like_dom_sf"/>
</dbReference>
<dbReference type="SUPFAM" id="SSF48726">
    <property type="entry name" value="Immunoglobulin"/>
    <property type="match status" value="3"/>
</dbReference>